<evidence type="ECO:0000313" key="2">
    <source>
        <dbReference type="Proteomes" id="UP000612055"/>
    </source>
</evidence>
<dbReference type="EMBL" id="JAEHOE010000078">
    <property type="protein sequence ID" value="KAG2488894.1"/>
    <property type="molecule type" value="Genomic_DNA"/>
</dbReference>
<protein>
    <recommendedName>
        <fullName evidence="3">Glycosyltransferase</fullName>
    </recommendedName>
</protein>
<evidence type="ECO:0008006" key="3">
    <source>
        <dbReference type="Google" id="ProtNLM"/>
    </source>
</evidence>
<comment type="caution">
    <text evidence="1">The sequence shown here is derived from an EMBL/GenBank/DDBJ whole genome shotgun (WGS) entry which is preliminary data.</text>
</comment>
<accession>A0A835XSE6</accession>
<organism evidence="1 2">
    <name type="scientific">Edaphochlamys debaryana</name>
    <dbReference type="NCBI Taxonomy" id="47281"/>
    <lineage>
        <taxon>Eukaryota</taxon>
        <taxon>Viridiplantae</taxon>
        <taxon>Chlorophyta</taxon>
        <taxon>core chlorophytes</taxon>
        <taxon>Chlorophyceae</taxon>
        <taxon>CS clade</taxon>
        <taxon>Chlamydomonadales</taxon>
        <taxon>Chlamydomonadales incertae sedis</taxon>
        <taxon>Edaphochlamys</taxon>
    </lineage>
</organism>
<dbReference type="OrthoDB" id="549336at2759"/>
<evidence type="ECO:0000313" key="1">
    <source>
        <dbReference type="EMBL" id="KAG2488894.1"/>
    </source>
</evidence>
<sequence>MVHRADQVISSSKFLRVPPAPMHLLALAPHVATAFGSRIHDAYPISWGAMAAPFTPQPRCKSRACLRGFAVQGTMRRWSTKHGSGLIRNFPALWEQLKAKGSTAAVNITVLGRGKLEDLAIPPGIRPRVRYLSMLPYPAYWQEIHQSWALIPAFGSPTYLTTRLTSTVLASLTTGTPLVATRQFLKVYSFLGEEHVFVQEDGEDEMDTMIRVMTMGDEELFKRRRALAALRVQLGSRAAAVLLSAVALAQMQARDAAPVVGAGAGAKALQSRWDPR</sequence>
<proteinExistence type="predicted"/>
<reference evidence="1" key="1">
    <citation type="journal article" date="2020" name="bioRxiv">
        <title>Comparative genomics of Chlamydomonas.</title>
        <authorList>
            <person name="Craig R.J."/>
            <person name="Hasan A.R."/>
            <person name="Ness R.W."/>
            <person name="Keightley P.D."/>
        </authorList>
    </citation>
    <scope>NUCLEOTIDE SEQUENCE</scope>
    <source>
        <strain evidence="1">CCAP 11/70</strain>
    </source>
</reference>
<dbReference type="AlphaFoldDB" id="A0A835XSE6"/>
<gene>
    <name evidence="1" type="ORF">HYH03_012524</name>
</gene>
<keyword evidence="2" id="KW-1185">Reference proteome</keyword>
<dbReference type="Proteomes" id="UP000612055">
    <property type="component" value="Unassembled WGS sequence"/>
</dbReference>
<name>A0A835XSE6_9CHLO</name>